<organism evidence="3 4">
    <name type="scientific">Paraburkholderia aspalathi</name>
    <dbReference type="NCBI Taxonomy" id="1324617"/>
    <lineage>
        <taxon>Bacteria</taxon>
        <taxon>Pseudomonadati</taxon>
        <taxon>Pseudomonadota</taxon>
        <taxon>Betaproteobacteria</taxon>
        <taxon>Burkholderiales</taxon>
        <taxon>Burkholderiaceae</taxon>
        <taxon>Paraburkholderia</taxon>
    </lineage>
</organism>
<keyword evidence="1" id="KW-0175">Coiled coil</keyword>
<proteinExistence type="predicted"/>
<dbReference type="EMBL" id="CAJNAU010000262">
    <property type="protein sequence ID" value="CAE6870432.1"/>
    <property type="molecule type" value="Genomic_DNA"/>
</dbReference>
<evidence type="ECO:0000256" key="1">
    <source>
        <dbReference type="SAM" id="Coils"/>
    </source>
</evidence>
<feature type="domain" description="KfrA N-terminal DNA-binding" evidence="2">
    <location>
        <begin position="35"/>
        <end position="146"/>
    </location>
</feature>
<sequence length="280" mass="31112">MTSSPASPPDEQALQADIAALRDRCADTRELYREVCALLFFRYGITPTANKLYSLVRKGSMNTPADVLNQFWQDLRNKTRVKIDHPDLPDAMKQVAAEAVLTIWRAASETATAELAALRAEARHQTHEADAVRDQAAADLNVVRQAVAATQAELEATRTQLAGMRDALAADREAHAATNARLQETRWQLDEAGNQLVQVKAEFTAELERARESASAAEERAVSHEKRALLEIDQERTARQKSEKQLEELRAQLQATRTKLKDAAVQHADALASLRTELRL</sequence>
<evidence type="ECO:0000259" key="2">
    <source>
        <dbReference type="Pfam" id="PF11740"/>
    </source>
</evidence>
<keyword evidence="4" id="KW-1185">Reference proteome</keyword>
<accession>A0ABM8T8L9</accession>
<feature type="coiled-coil region" evidence="1">
    <location>
        <begin position="182"/>
        <end position="266"/>
    </location>
</feature>
<dbReference type="InterPro" id="IPR021104">
    <property type="entry name" value="KfrA_DNA-bd_N"/>
</dbReference>
<dbReference type="RefSeq" id="WP_234487239.1">
    <property type="nucleotide sequence ID" value="NZ_CAJNAU010000262.1"/>
</dbReference>
<name>A0ABM8T8L9_9BURK</name>
<comment type="caution">
    <text evidence="3">The sequence shown here is derived from an EMBL/GenBank/DDBJ whole genome shotgun (WGS) entry which is preliminary data.</text>
</comment>
<evidence type="ECO:0000313" key="4">
    <source>
        <dbReference type="Proteomes" id="UP000674425"/>
    </source>
</evidence>
<protein>
    <recommendedName>
        <fullName evidence="2">KfrA N-terminal DNA-binding domain-containing protein</fullName>
    </recommendedName>
</protein>
<dbReference type="Pfam" id="PF11740">
    <property type="entry name" value="KfrA_N"/>
    <property type="match status" value="1"/>
</dbReference>
<evidence type="ECO:0000313" key="3">
    <source>
        <dbReference type="EMBL" id="CAE6870432.1"/>
    </source>
</evidence>
<gene>
    <name evidence="3" type="ORF">R69658_08125</name>
</gene>
<dbReference type="Proteomes" id="UP000674425">
    <property type="component" value="Unassembled WGS sequence"/>
</dbReference>
<reference evidence="3 4" key="1">
    <citation type="submission" date="2021-02" db="EMBL/GenBank/DDBJ databases">
        <authorList>
            <person name="Vanwijnsberghe S."/>
        </authorList>
    </citation>
    <scope>NUCLEOTIDE SEQUENCE [LARGE SCALE GENOMIC DNA]</scope>
    <source>
        <strain evidence="3 4">R-69658</strain>
    </source>
</reference>